<gene>
    <name evidence="2" type="ORF">GP2_009_00430</name>
</gene>
<dbReference type="SUPFAM" id="SSF51556">
    <property type="entry name" value="Metallo-dependent hydrolases"/>
    <property type="match status" value="1"/>
</dbReference>
<reference evidence="2 3" key="1">
    <citation type="submission" date="2013-02" db="EMBL/GenBank/DDBJ databases">
        <title>Whole genome shotgun sequence of Gordonia paraffinivorans NBRC 108238.</title>
        <authorList>
            <person name="Isaki-Nakamura S."/>
            <person name="Hosoyama A."/>
            <person name="Tsuchikane K."/>
            <person name="Ando Y."/>
            <person name="Baba S."/>
            <person name="Ohji S."/>
            <person name="Hamada M."/>
            <person name="Tamura T."/>
            <person name="Yamazoe A."/>
            <person name="Yamazaki S."/>
            <person name="Fujita N."/>
        </authorList>
    </citation>
    <scope>NUCLEOTIDE SEQUENCE [LARGE SCALE GENOMIC DNA]</scope>
    <source>
        <strain evidence="2 3">NBRC 108238</strain>
    </source>
</reference>
<evidence type="ECO:0000259" key="1">
    <source>
        <dbReference type="Pfam" id="PF07969"/>
    </source>
</evidence>
<dbReference type="Gene3D" id="2.30.40.10">
    <property type="entry name" value="Urease, subunit C, domain 1"/>
    <property type="match status" value="1"/>
</dbReference>
<evidence type="ECO:0000313" key="3">
    <source>
        <dbReference type="Proteomes" id="UP000035021"/>
    </source>
</evidence>
<dbReference type="EMBL" id="BAOQ01000009">
    <property type="protein sequence ID" value="GAC83179.1"/>
    <property type="molecule type" value="Genomic_DNA"/>
</dbReference>
<dbReference type="InterPro" id="IPR013108">
    <property type="entry name" value="Amidohydro_3"/>
</dbReference>
<keyword evidence="3" id="KW-1185">Reference proteome</keyword>
<dbReference type="Gene3D" id="3.10.310.70">
    <property type="match status" value="1"/>
</dbReference>
<dbReference type="Pfam" id="PF07969">
    <property type="entry name" value="Amidohydro_3"/>
    <property type="match status" value="1"/>
</dbReference>
<sequence>MTIVATQLLLGGIVYSAAVPDATAMAVTDGMVVWVGTDDVGRALHPDAEVIDLNGLFVTPGFVDSHVHLTSTGLALDGLTLNEATSRTHCLQLVAEAVAADAAAGHDEGELLWGLGWDDSTWEGAGPEDGRFPTTSELDAVVGARPVYLARVDEHSAVASTALRRLVPELADAAGYHPEEPLVAEAHHLVRGAARQLVTAAQRERAQRRALDVAAAHGVVAVHENGGPDISGLEDFLAIAELDHPVEIRRYWGQPVTDEEHAAELLSITRADALGGDLFIDGAIGSHTAWLTEPYTDDPHTSGISYLDADTIRAHLRACTLAGIQAGFHVIGDAATGAVVEALTDLADELGTPAIARCAHRLEHAEMVTAAQAEVLSRCGVIASMQPLFDAEWGGPGDLYETRLGPDRAATLNDFAMLAKTGVALSFSSDAPVTPIDPWATIRAAVHHHRKTNAISPRGAFAATTRGGWRAGGVNDGLTGTLTPGAPASYALWEADEFVVAGSHEKVQRWSTDPRSRVPALPDVSPGAALPRCVRTVHRGRVLYDRDAT</sequence>
<dbReference type="InterPro" id="IPR011059">
    <property type="entry name" value="Metal-dep_hydrolase_composite"/>
</dbReference>
<dbReference type="SUPFAM" id="SSF51338">
    <property type="entry name" value="Composite domain of metallo-dependent hydrolases"/>
    <property type="match status" value="1"/>
</dbReference>
<dbReference type="Gene3D" id="3.20.20.140">
    <property type="entry name" value="Metal-dependent hydrolases"/>
    <property type="match status" value="1"/>
</dbReference>
<dbReference type="InterPro" id="IPR032466">
    <property type="entry name" value="Metal_Hydrolase"/>
</dbReference>
<name>A0ABQ0IHZ8_9ACTN</name>
<protein>
    <recommendedName>
        <fullName evidence="1">Amidohydrolase 3 domain-containing protein</fullName>
    </recommendedName>
</protein>
<dbReference type="PANTHER" id="PTHR22642">
    <property type="entry name" value="IMIDAZOLONEPROPIONASE"/>
    <property type="match status" value="1"/>
</dbReference>
<proteinExistence type="predicted"/>
<dbReference type="PANTHER" id="PTHR22642:SF2">
    <property type="entry name" value="PROTEIN LONG AFTER FAR-RED 3"/>
    <property type="match status" value="1"/>
</dbReference>
<comment type="caution">
    <text evidence="2">The sequence shown here is derived from an EMBL/GenBank/DDBJ whole genome shotgun (WGS) entry which is preliminary data.</text>
</comment>
<accession>A0ABQ0IHZ8</accession>
<organism evidence="2 3">
    <name type="scientific">Gordonia paraffinivorans NBRC 108238</name>
    <dbReference type="NCBI Taxonomy" id="1223543"/>
    <lineage>
        <taxon>Bacteria</taxon>
        <taxon>Bacillati</taxon>
        <taxon>Actinomycetota</taxon>
        <taxon>Actinomycetes</taxon>
        <taxon>Mycobacteriales</taxon>
        <taxon>Gordoniaceae</taxon>
        <taxon>Gordonia</taxon>
    </lineage>
</organism>
<feature type="domain" description="Amidohydrolase 3" evidence="1">
    <location>
        <begin position="49"/>
        <end position="544"/>
    </location>
</feature>
<evidence type="ECO:0000313" key="2">
    <source>
        <dbReference type="EMBL" id="GAC83179.1"/>
    </source>
</evidence>
<dbReference type="Proteomes" id="UP000035021">
    <property type="component" value="Unassembled WGS sequence"/>
</dbReference>